<dbReference type="AlphaFoldDB" id="A0A495QQY4"/>
<name>A0A495QQY4_9EURY</name>
<dbReference type="Proteomes" id="UP000268233">
    <property type="component" value="Unassembled WGS sequence"/>
</dbReference>
<proteinExistence type="predicted"/>
<dbReference type="RefSeq" id="WP_121304633.1">
    <property type="nucleotide sequence ID" value="NZ_RBWW01000003.1"/>
</dbReference>
<dbReference type="Pfam" id="PF06906">
    <property type="entry name" value="DUF1272"/>
    <property type="match status" value="1"/>
</dbReference>
<evidence type="ECO:0000313" key="1">
    <source>
        <dbReference type="EMBL" id="RKS75905.1"/>
    </source>
</evidence>
<accession>A0A495QQY4</accession>
<dbReference type="EMBL" id="RBWW01000003">
    <property type="protein sequence ID" value="RKS75905.1"/>
    <property type="molecule type" value="Genomic_DNA"/>
</dbReference>
<keyword evidence="2" id="KW-1185">Reference proteome</keyword>
<gene>
    <name evidence="1" type="ORF">BDK61_4522</name>
</gene>
<organism evidence="1 2">
    <name type="scientific">Haloarcula quadrata</name>
    <dbReference type="NCBI Taxonomy" id="182779"/>
    <lineage>
        <taxon>Archaea</taxon>
        <taxon>Methanobacteriati</taxon>
        <taxon>Methanobacteriota</taxon>
        <taxon>Stenosarchaea group</taxon>
        <taxon>Halobacteria</taxon>
        <taxon>Halobacteriales</taxon>
        <taxon>Haloarculaceae</taxon>
        <taxon>Haloarcula</taxon>
    </lineage>
</organism>
<dbReference type="InterPro" id="IPR010696">
    <property type="entry name" value="DUF1272"/>
</dbReference>
<evidence type="ECO:0008006" key="3">
    <source>
        <dbReference type="Google" id="ProtNLM"/>
    </source>
</evidence>
<sequence>MSLKMKSTCERCGNGLAPTDECYICHYECTFCPSCTDQQDAVCPNCNGELVRRPRPPN</sequence>
<evidence type="ECO:0000313" key="2">
    <source>
        <dbReference type="Proteomes" id="UP000268233"/>
    </source>
</evidence>
<reference evidence="1 2" key="1">
    <citation type="submission" date="2018-10" db="EMBL/GenBank/DDBJ databases">
        <title>Genomic Encyclopedia of Archaeal and Bacterial Type Strains, Phase II (KMG-II): from individual species to whole genera.</title>
        <authorList>
            <person name="Goeker M."/>
        </authorList>
    </citation>
    <scope>NUCLEOTIDE SEQUENCE [LARGE SCALE GENOMIC DNA]</scope>
    <source>
        <strain evidence="1 2">DSM 11927</strain>
    </source>
</reference>
<protein>
    <recommendedName>
        <fullName evidence="3">DUF1272 domain-containing protein</fullName>
    </recommendedName>
</protein>
<comment type="caution">
    <text evidence="1">The sequence shown here is derived from an EMBL/GenBank/DDBJ whole genome shotgun (WGS) entry which is preliminary data.</text>
</comment>